<feature type="compositionally biased region" description="Basic and acidic residues" evidence="1">
    <location>
        <begin position="653"/>
        <end position="666"/>
    </location>
</feature>
<sequence length="666" mass="75172">MITGAQLIAPEGFGELCKGVTYYFLVNDPSHNRARLIEFIIGKNPVPILITLTSTQFEEALETGVLLETGVVEKYPPWLKRIEGVAISHLEECRVSAKESYDEKVNRRFLAISDLVRDTQKILISKNPNAVINARANASIPRQNAARLRLWFYAYITFGRNKWALMPRTHCIGGWDRMGPNRTVKLGRPSPLGKKAGYPCDLEMQKKICSGYVEFTSPSHTWDRIRREILINEFGCRAIEKSGDYMFSHPEGLPFPSLAQIQYWIRKNFSLRKREVAQRGANKARARAGDKGSFSEKLINVNQLSEFDGYYISEKLSGLTEGSVVDSFCVVRAVCGVSGAIVGIGFSEGRENMESYRMCLFSMALSKVKFCELFGVEIAPEHWPCEGLSGSVVFDRGPGANYDVEPQINWLGELELTPVFSGQSKSTVESSHPRDKNDLEQPVVVQSKLNFVTMARREIRQVLEDNLGSDATGRMEEALILAGVKATPIGVWNYWSGRGRDSSIGMQFETAVRSFLAQHPATIKQDAVYFYGRKYRSPELEATGVFDRVSKDSVIQTSVYVLTMCVRHIWLDLNGVLYELDMVRTIRTLEGERDISLRKLQEIDGLRRAEVAKIMEQRAALQQVQRDAFKHETGEDWQAVKRIKGRPSKSAASRRDKSDFDRSRGK</sequence>
<organism evidence="2 3">
    <name type="scientific">Pseudomonas putida S13.1.2</name>
    <dbReference type="NCBI Taxonomy" id="1384061"/>
    <lineage>
        <taxon>Bacteria</taxon>
        <taxon>Pseudomonadati</taxon>
        <taxon>Pseudomonadota</taxon>
        <taxon>Gammaproteobacteria</taxon>
        <taxon>Pseudomonadales</taxon>
        <taxon>Pseudomonadaceae</taxon>
        <taxon>Pseudomonas</taxon>
    </lineage>
</organism>
<dbReference type="Proteomes" id="UP000033260">
    <property type="component" value="Chromosome"/>
</dbReference>
<evidence type="ECO:0000256" key="1">
    <source>
        <dbReference type="SAM" id="MobiDB-lite"/>
    </source>
</evidence>
<evidence type="ECO:0000313" key="2">
    <source>
        <dbReference type="EMBL" id="AJQ49807.1"/>
    </source>
</evidence>
<feature type="region of interest" description="Disordered" evidence="1">
    <location>
        <begin position="630"/>
        <end position="666"/>
    </location>
</feature>
<accession>A0AAU8S349</accession>
<dbReference type="EMBL" id="CP010979">
    <property type="protein sequence ID" value="AJQ49807.1"/>
    <property type="molecule type" value="Genomic_DNA"/>
</dbReference>
<proteinExistence type="predicted"/>
<dbReference type="AlphaFoldDB" id="A0AAU8S349"/>
<name>A0AAU8S349_PSEPU</name>
<dbReference type="RefSeq" id="WP_026034340.1">
    <property type="nucleotide sequence ID" value="NZ_CP010979.1"/>
</dbReference>
<evidence type="ECO:0000313" key="3">
    <source>
        <dbReference type="Proteomes" id="UP000033260"/>
    </source>
</evidence>
<protein>
    <submittedName>
        <fullName evidence="2">Transposase</fullName>
    </submittedName>
</protein>
<reference evidence="2 3" key="1">
    <citation type="submission" date="2015-02" db="EMBL/GenBank/DDBJ databases">
        <title>Complete Genome Sequencing of Pseudomonas putida S13.1.2.</title>
        <authorList>
            <person name="Chong T.M."/>
            <person name="Chan K.G."/>
            <person name="Dessaux Y."/>
        </authorList>
    </citation>
    <scope>NUCLEOTIDE SEQUENCE [LARGE SCALE GENOMIC DNA]</scope>
    <source>
        <strain evidence="2 3">S13.1.2</strain>
    </source>
</reference>
<gene>
    <name evidence="2" type="ORF">N805_22425</name>
</gene>